<dbReference type="InterPro" id="IPR039425">
    <property type="entry name" value="RNA_pol_sigma-70-like"/>
</dbReference>
<dbReference type="Gene3D" id="1.10.1740.10">
    <property type="match status" value="1"/>
</dbReference>
<dbReference type="GO" id="GO:0003677">
    <property type="term" value="F:DNA binding"/>
    <property type="evidence" value="ECO:0007669"/>
    <property type="project" value="InterPro"/>
</dbReference>
<keyword evidence="4" id="KW-0804">Transcription</keyword>
<reference evidence="8 9" key="1">
    <citation type="submission" date="2019-05" db="EMBL/GenBank/DDBJ databases">
        <title>Mumia sp. nov., isolated from the intestinal contents of plateau pika (Ochotona curzoniae) in the Qinghai-Tibet plateau of China.</title>
        <authorList>
            <person name="Tian Z."/>
        </authorList>
    </citation>
    <scope>NUCLEOTIDE SEQUENCE [LARGE SCALE GENOMIC DNA]</scope>
    <source>
        <strain evidence="9">527</strain>
        <strain evidence="8">Z527</strain>
    </source>
</reference>
<sequence>MTTDLPTEHAADDRLLLARTRRGDRDAFGDLYARHVRPVYWQAYRLIGTAQDAEEITQDVFVTAWRRRADLHLVDTSVLPWLLATAKYLALNLRRKRVRRHWEQLDDTLPSTDREPADEAVSAVLMARVRESVAGLSPLDQQLFERCVVGDLTYAQAADALGVSHAAVRNRVSRIRNRVRTATEDLRGPA</sequence>
<dbReference type="InterPro" id="IPR007627">
    <property type="entry name" value="RNA_pol_sigma70_r2"/>
</dbReference>
<evidence type="ECO:0000313" key="9">
    <source>
        <dbReference type="Proteomes" id="UP000306740"/>
    </source>
</evidence>
<keyword evidence="2" id="KW-0805">Transcription regulation</keyword>
<proteinExistence type="inferred from homology"/>
<dbReference type="InterPro" id="IPR036388">
    <property type="entry name" value="WH-like_DNA-bd_sf"/>
</dbReference>
<dbReference type="Gene3D" id="1.10.10.10">
    <property type="entry name" value="Winged helix-like DNA-binding domain superfamily/Winged helix DNA-binding domain"/>
    <property type="match status" value="1"/>
</dbReference>
<evidence type="ECO:0000313" key="7">
    <source>
        <dbReference type="EMBL" id="TNC43095.1"/>
    </source>
</evidence>
<dbReference type="AlphaFoldDB" id="A0A5C4MKA6"/>
<dbReference type="GO" id="GO:0006352">
    <property type="term" value="P:DNA-templated transcription initiation"/>
    <property type="evidence" value="ECO:0007669"/>
    <property type="project" value="InterPro"/>
</dbReference>
<evidence type="ECO:0000256" key="4">
    <source>
        <dbReference type="ARBA" id="ARBA00023163"/>
    </source>
</evidence>
<evidence type="ECO:0000256" key="2">
    <source>
        <dbReference type="ARBA" id="ARBA00023015"/>
    </source>
</evidence>
<dbReference type="EMBL" id="VDFR01000088">
    <property type="protein sequence ID" value="TNC43095.1"/>
    <property type="molecule type" value="Genomic_DNA"/>
</dbReference>
<evidence type="ECO:0000256" key="1">
    <source>
        <dbReference type="ARBA" id="ARBA00010641"/>
    </source>
</evidence>
<dbReference type="InterPro" id="IPR013324">
    <property type="entry name" value="RNA_pol_sigma_r3/r4-like"/>
</dbReference>
<comment type="similarity">
    <text evidence="1">Belongs to the sigma-70 factor family. ECF subfamily.</text>
</comment>
<dbReference type="Pfam" id="PF08281">
    <property type="entry name" value="Sigma70_r4_2"/>
    <property type="match status" value="1"/>
</dbReference>
<dbReference type="InterPro" id="IPR014284">
    <property type="entry name" value="RNA_pol_sigma-70_dom"/>
</dbReference>
<keyword evidence="3" id="KW-0731">Sigma factor</keyword>
<feature type="domain" description="RNA polymerase sigma-70 region 2" evidence="5">
    <location>
        <begin position="31"/>
        <end position="99"/>
    </location>
</feature>
<evidence type="ECO:0000256" key="3">
    <source>
        <dbReference type="ARBA" id="ARBA00023082"/>
    </source>
</evidence>
<comment type="caution">
    <text evidence="8">The sequence shown here is derived from an EMBL/GenBank/DDBJ whole genome shotgun (WGS) entry which is preliminary data.</text>
</comment>
<dbReference type="GO" id="GO:0016987">
    <property type="term" value="F:sigma factor activity"/>
    <property type="evidence" value="ECO:0007669"/>
    <property type="project" value="UniProtKB-KW"/>
</dbReference>
<dbReference type="RefSeq" id="WP_139106038.1">
    <property type="nucleotide sequence ID" value="NZ_VDFR01000062.1"/>
</dbReference>
<evidence type="ECO:0000259" key="6">
    <source>
        <dbReference type="Pfam" id="PF08281"/>
    </source>
</evidence>
<name>A0A5C4MKA6_9ACTN</name>
<accession>A0A5C4MKA6</accession>
<dbReference type="SUPFAM" id="SSF88659">
    <property type="entry name" value="Sigma3 and sigma4 domains of RNA polymerase sigma factors"/>
    <property type="match status" value="1"/>
</dbReference>
<feature type="domain" description="RNA polymerase sigma factor 70 region 4 type 2" evidence="6">
    <location>
        <begin position="128"/>
        <end position="178"/>
    </location>
</feature>
<dbReference type="NCBIfam" id="TIGR02937">
    <property type="entry name" value="sigma70-ECF"/>
    <property type="match status" value="1"/>
</dbReference>
<dbReference type="EMBL" id="VDFR01000062">
    <property type="protein sequence ID" value="TNC46038.1"/>
    <property type="molecule type" value="Genomic_DNA"/>
</dbReference>
<dbReference type="SUPFAM" id="SSF88946">
    <property type="entry name" value="Sigma2 domain of RNA polymerase sigma factors"/>
    <property type="match status" value="1"/>
</dbReference>
<dbReference type="Proteomes" id="UP000306740">
    <property type="component" value="Unassembled WGS sequence"/>
</dbReference>
<evidence type="ECO:0000259" key="5">
    <source>
        <dbReference type="Pfam" id="PF04542"/>
    </source>
</evidence>
<dbReference type="Pfam" id="PF04542">
    <property type="entry name" value="Sigma70_r2"/>
    <property type="match status" value="1"/>
</dbReference>
<evidence type="ECO:0000313" key="8">
    <source>
        <dbReference type="EMBL" id="TNC46038.1"/>
    </source>
</evidence>
<dbReference type="InterPro" id="IPR013325">
    <property type="entry name" value="RNA_pol_sigma_r2"/>
</dbReference>
<organism evidence="8 9">
    <name type="scientific">Mumia zhuanghuii</name>
    <dbReference type="NCBI Taxonomy" id="2585211"/>
    <lineage>
        <taxon>Bacteria</taxon>
        <taxon>Bacillati</taxon>
        <taxon>Actinomycetota</taxon>
        <taxon>Actinomycetes</taxon>
        <taxon>Propionibacteriales</taxon>
        <taxon>Nocardioidaceae</taxon>
        <taxon>Mumia</taxon>
    </lineage>
</organism>
<gene>
    <name evidence="8" type="ORF">FHE65_13870</name>
    <name evidence="7" type="ORF">FHE65_19190</name>
</gene>
<dbReference type="PANTHER" id="PTHR43133">
    <property type="entry name" value="RNA POLYMERASE ECF-TYPE SIGMA FACTO"/>
    <property type="match status" value="1"/>
</dbReference>
<dbReference type="InterPro" id="IPR013249">
    <property type="entry name" value="RNA_pol_sigma70_r4_t2"/>
</dbReference>
<dbReference type="OrthoDB" id="5243766at2"/>
<protein>
    <submittedName>
        <fullName evidence="8">RNA polymerase sigma factor</fullName>
    </submittedName>
</protein>
<dbReference type="PANTHER" id="PTHR43133:SF25">
    <property type="entry name" value="RNA POLYMERASE SIGMA FACTOR RFAY-RELATED"/>
    <property type="match status" value="1"/>
</dbReference>